<feature type="non-terminal residue" evidence="1">
    <location>
        <position position="125"/>
    </location>
</feature>
<evidence type="ECO:0000313" key="1">
    <source>
        <dbReference type="EMBL" id="KAG6974600.1"/>
    </source>
</evidence>
<keyword evidence="2" id="KW-1185">Reference proteome</keyword>
<dbReference type="EMBL" id="JAENGY010000085">
    <property type="protein sequence ID" value="KAG6974600.1"/>
    <property type="molecule type" value="Genomic_DNA"/>
</dbReference>
<reference evidence="1" key="1">
    <citation type="submission" date="2021-01" db="EMBL/GenBank/DDBJ databases">
        <title>Phytophthora aleatoria, a newly-described species from Pinus radiata is distinct from Phytophthora cactorum isolates based on comparative genomics.</title>
        <authorList>
            <person name="Mcdougal R."/>
            <person name="Panda P."/>
            <person name="Williams N."/>
            <person name="Studholme D.J."/>
        </authorList>
    </citation>
    <scope>NUCLEOTIDE SEQUENCE</scope>
    <source>
        <strain evidence="1">NZFS 4037</strain>
    </source>
</reference>
<gene>
    <name evidence="1" type="ORF">JG688_00002978</name>
</gene>
<evidence type="ECO:0000313" key="2">
    <source>
        <dbReference type="Proteomes" id="UP000709295"/>
    </source>
</evidence>
<name>A0A8J5ITY9_9STRA</name>
<dbReference type="AlphaFoldDB" id="A0A8J5ITY9"/>
<organism evidence="1 2">
    <name type="scientific">Phytophthora aleatoria</name>
    <dbReference type="NCBI Taxonomy" id="2496075"/>
    <lineage>
        <taxon>Eukaryota</taxon>
        <taxon>Sar</taxon>
        <taxon>Stramenopiles</taxon>
        <taxon>Oomycota</taxon>
        <taxon>Peronosporomycetes</taxon>
        <taxon>Peronosporales</taxon>
        <taxon>Peronosporaceae</taxon>
        <taxon>Phytophthora</taxon>
    </lineage>
</organism>
<protein>
    <submittedName>
        <fullName evidence="1">Uncharacterized protein</fullName>
    </submittedName>
</protein>
<proteinExistence type="predicted"/>
<comment type="caution">
    <text evidence="1">The sequence shown here is derived from an EMBL/GenBank/DDBJ whole genome shotgun (WGS) entry which is preliminary data.</text>
</comment>
<sequence>DNPLKTLFIASSNSSCGAAQQTLEITDKIVGFTRKCSTAQHNPLIAKHSLNPNTIESPPITPIKILRRRKEGGFPGNDEGRCEEELRFAQVDSRERRSSRPRLETYATQTTLEGGGCGRGCGRGC</sequence>
<dbReference type="Proteomes" id="UP000709295">
    <property type="component" value="Unassembled WGS sequence"/>
</dbReference>
<accession>A0A8J5ITY9</accession>